<keyword evidence="1" id="KW-0732">Signal</keyword>
<accession>A0A1E3AF43</accession>
<comment type="caution">
    <text evidence="2">The sequence shown here is derived from an EMBL/GenBank/DDBJ whole genome shotgun (WGS) entry which is preliminary data.</text>
</comment>
<name>A0A1E3AF43_9FIRM</name>
<organism evidence="2 3">
    <name type="scientific">Eisenbergiella tayi</name>
    <dbReference type="NCBI Taxonomy" id="1432052"/>
    <lineage>
        <taxon>Bacteria</taxon>
        <taxon>Bacillati</taxon>
        <taxon>Bacillota</taxon>
        <taxon>Clostridia</taxon>
        <taxon>Lachnospirales</taxon>
        <taxon>Lachnospiraceae</taxon>
        <taxon>Eisenbergiella</taxon>
    </lineage>
</organism>
<reference evidence="2 3" key="1">
    <citation type="submission" date="2016-07" db="EMBL/GenBank/DDBJ databases">
        <title>Characterization of isolates of Eisenbergiella tayi derived from blood cultures, using whole genome sequencing.</title>
        <authorList>
            <person name="Burdz T."/>
            <person name="Wiebe D."/>
            <person name="Huynh C."/>
            <person name="Bernard K."/>
        </authorList>
    </citation>
    <scope>NUCLEOTIDE SEQUENCE [LARGE SCALE GENOMIC DNA]</scope>
    <source>
        <strain evidence="2 3">NML 110608</strain>
    </source>
</reference>
<proteinExistence type="predicted"/>
<sequence>MKNNMLCKTLLLAGLTAAMLTGCGKSGIPAETEVPAAAREQELSEAKQDIIEVVQADTGAETAAAKTSAVGGAEAKSESSSGMTIMGGNDMDDPVLIEQSAEALKKYLGVSVDTSQYEISVTFFEAVDEEDEASYFVFFEAPANRPLLLPEENIGPDGFPLPEIYRQLTPEYSISFSESKEITSLQSMNNQTDRTAPISMEEVKSLAKDFVLAHKMIADGKLNIMGSGYGSNIAMVLYENGKDGVVQVQVNPLSGKIEGFSYMTKSRAQLLMNPVEEGFGIG</sequence>
<dbReference type="RefSeq" id="WP_069153010.1">
    <property type="nucleotide sequence ID" value="NZ_MCGH01000002.1"/>
</dbReference>
<feature type="chain" id="PRO_5038420227" evidence="1">
    <location>
        <begin position="19"/>
        <end position="282"/>
    </location>
</feature>
<dbReference type="AlphaFoldDB" id="A0A1E3AF43"/>
<evidence type="ECO:0000313" key="2">
    <source>
        <dbReference type="EMBL" id="ODM07340.1"/>
    </source>
</evidence>
<dbReference type="PATRIC" id="fig|1432052.4.peg.3600"/>
<evidence type="ECO:0000256" key="1">
    <source>
        <dbReference type="SAM" id="SignalP"/>
    </source>
</evidence>
<gene>
    <name evidence="2" type="ORF">BEI61_03230</name>
</gene>
<dbReference type="EMBL" id="MCGH01000002">
    <property type="protein sequence ID" value="ODM07340.1"/>
    <property type="molecule type" value="Genomic_DNA"/>
</dbReference>
<dbReference type="PROSITE" id="PS51257">
    <property type="entry name" value="PROKAR_LIPOPROTEIN"/>
    <property type="match status" value="1"/>
</dbReference>
<feature type="signal peptide" evidence="1">
    <location>
        <begin position="1"/>
        <end position="18"/>
    </location>
</feature>
<evidence type="ECO:0000313" key="3">
    <source>
        <dbReference type="Proteomes" id="UP000094067"/>
    </source>
</evidence>
<dbReference type="Proteomes" id="UP000094067">
    <property type="component" value="Unassembled WGS sequence"/>
</dbReference>
<protein>
    <submittedName>
        <fullName evidence="2">Uncharacterized protein</fullName>
    </submittedName>
</protein>